<feature type="transmembrane region" description="Helical" evidence="1">
    <location>
        <begin position="72"/>
        <end position="91"/>
    </location>
</feature>
<evidence type="ECO:0000313" key="2">
    <source>
        <dbReference type="EMBL" id="MET3751170.1"/>
    </source>
</evidence>
<feature type="transmembrane region" description="Helical" evidence="1">
    <location>
        <begin position="49"/>
        <end position="66"/>
    </location>
</feature>
<evidence type="ECO:0000313" key="3">
    <source>
        <dbReference type="Proteomes" id="UP001549106"/>
    </source>
</evidence>
<feature type="transmembrane region" description="Helical" evidence="1">
    <location>
        <begin position="200"/>
        <end position="220"/>
    </location>
</feature>
<gene>
    <name evidence="2" type="ORF">ABID24_002426</name>
</gene>
<accession>A0ABV2M3X6</accession>
<dbReference type="Proteomes" id="UP001549106">
    <property type="component" value="Unassembled WGS sequence"/>
</dbReference>
<proteinExistence type="predicted"/>
<protein>
    <recommendedName>
        <fullName evidence="4">ABC-2 transporter permease</fullName>
    </recommendedName>
</protein>
<comment type="caution">
    <text evidence="2">The sequence shown here is derived from an EMBL/GenBank/DDBJ whole genome shotgun (WGS) entry which is preliminary data.</text>
</comment>
<evidence type="ECO:0008006" key="4">
    <source>
        <dbReference type="Google" id="ProtNLM"/>
    </source>
</evidence>
<dbReference type="RefSeq" id="WP_257464984.1">
    <property type="nucleotide sequence ID" value="NZ_BAABXP010000005.1"/>
</dbReference>
<keyword evidence="1" id="KW-1133">Transmembrane helix</keyword>
<dbReference type="EMBL" id="JBEPMJ010000018">
    <property type="protein sequence ID" value="MET3751170.1"/>
    <property type="molecule type" value="Genomic_DNA"/>
</dbReference>
<keyword evidence="1" id="KW-0472">Membrane</keyword>
<feature type="transmembrane region" description="Helical" evidence="1">
    <location>
        <begin position="144"/>
        <end position="163"/>
    </location>
</feature>
<keyword evidence="3" id="KW-1185">Reference proteome</keyword>
<feature type="transmembrane region" description="Helical" evidence="1">
    <location>
        <begin position="112"/>
        <end position="138"/>
    </location>
</feature>
<name>A0ABV2M3X6_9FIRM</name>
<organism evidence="2 3">
    <name type="scientific">Blautia caecimuris</name>
    <dbReference type="NCBI Taxonomy" id="1796615"/>
    <lineage>
        <taxon>Bacteria</taxon>
        <taxon>Bacillati</taxon>
        <taxon>Bacillota</taxon>
        <taxon>Clostridia</taxon>
        <taxon>Lachnospirales</taxon>
        <taxon>Lachnospiraceae</taxon>
        <taxon>Blautia</taxon>
    </lineage>
</organism>
<keyword evidence="1" id="KW-0812">Transmembrane</keyword>
<sequence>MKQKLKKELQMLYQPPDPVRKQEFLQRMPESRMSNMEFLRSQTGYIGKWNWLISVAVLTGGICAAFDKNRMYTGILAAMLPVLALSFVAEGSRSVRYGMEELEMVSRFSLKAVLMAKFMILGLGNMIVLAALFPLLMWNGTYEFLSAALVILFPYLLSCYCNLTIVRKVRGKESIYYCSAVSVLICGAVLVVTYSKINIYSLMKPLGWVLSLVILAMLTFREWKMILLQSEEWAWSF</sequence>
<feature type="transmembrane region" description="Helical" evidence="1">
    <location>
        <begin position="175"/>
        <end position="194"/>
    </location>
</feature>
<evidence type="ECO:0000256" key="1">
    <source>
        <dbReference type="SAM" id="Phobius"/>
    </source>
</evidence>
<reference evidence="2 3" key="1">
    <citation type="submission" date="2024-06" db="EMBL/GenBank/DDBJ databases">
        <title>Genomic Encyclopedia of Type Strains, Phase IV (KMG-IV): sequencing the most valuable type-strain genomes for metagenomic binning, comparative biology and taxonomic classification.</title>
        <authorList>
            <person name="Goeker M."/>
        </authorList>
    </citation>
    <scope>NUCLEOTIDE SEQUENCE [LARGE SCALE GENOMIC DNA]</scope>
    <source>
        <strain evidence="2 3">DSM 29492</strain>
    </source>
</reference>